<dbReference type="SMART" id="SM00858">
    <property type="entry name" value="SAF"/>
    <property type="match status" value="1"/>
</dbReference>
<name>A0A7W7YLP7_9BACT</name>
<dbReference type="InterPro" id="IPR013974">
    <property type="entry name" value="SAF"/>
</dbReference>
<dbReference type="Gene3D" id="3.20.20.70">
    <property type="entry name" value="Aldolase class I"/>
    <property type="match status" value="1"/>
</dbReference>
<keyword evidence="3" id="KW-1185">Reference proteome</keyword>
<evidence type="ECO:0000313" key="3">
    <source>
        <dbReference type="Proteomes" id="UP000534294"/>
    </source>
</evidence>
<dbReference type="GO" id="GO:0050462">
    <property type="term" value="F:N-acetylneuraminate synthase activity"/>
    <property type="evidence" value="ECO:0007669"/>
    <property type="project" value="UniProtKB-EC"/>
</dbReference>
<dbReference type="InterPro" id="IPR020030">
    <property type="entry name" value="Pseudaminic_synth_PseI"/>
</dbReference>
<dbReference type="AlphaFoldDB" id="A0A7W7YLP7"/>
<evidence type="ECO:0000259" key="1">
    <source>
        <dbReference type="PROSITE" id="PS50844"/>
    </source>
</evidence>
<dbReference type="Pfam" id="PF08666">
    <property type="entry name" value="SAF"/>
    <property type="match status" value="1"/>
</dbReference>
<dbReference type="PROSITE" id="PS50844">
    <property type="entry name" value="AFP_LIKE"/>
    <property type="match status" value="1"/>
</dbReference>
<evidence type="ECO:0000313" key="2">
    <source>
        <dbReference type="EMBL" id="MBB5038339.1"/>
    </source>
</evidence>
<feature type="domain" description="AFP-like" evidence="1">
    <location>
        <begin position="296"/>
        <end position="354"/>
    </location>
</feature>
<dbReference type="GO" id="GO:0016051">
    <property type="term" value="P:carbohydrate biosynthetic process"/>
    <property type="evidence" value="ECO:0007669"/>
    <property type="project" value="InterPro"/>
</dbReference>
<dbReference type="SUPFAM" id="SSF51269">
    <property type="entry name" value="AFP III-like domain"/>
    <property type="match status" value="1"/>
</dbReference>
<dbReference type="EC" id="2.5.1.56" evidence="2"/>
<dbReference type="EMBL" id="JACHIF010000004">
    <property type="protein sequence ID" value="MBB5038339.1"/>
    <property type="molecule type" value="Genomic_DNA"/>
</dbReference>
<dbReference type="NCBIfam" id="TIGR03586">
    <property type="entry name" value="PseI"/>
    <property type="match status" value="1"/>
</dbReference>
<gene>
    <name evidence="2" type="ORF">HNQ64_002597</name>
</gene>
<dbReference type="PANTHER" id="PTHR42966:SF2">
    <property type="entry name" value="PSEUDAMINIC ACID SYNTHASE"/>
    <property type="match status" value="1"/>
</dbReference>
<dbReference type="Proteomes" id="UP000534294">
    <property type="component" value="Unassembled WGS sequence"/>
</dbReference>
<organism evidence="2 3">
    <name type="scientific">Prosthecobacter dejongeii</name>
    <dbReference type="NCBI Taxonomy" id="48465"/>
    <lineage>
        <taxon>Bacteria</taxon>
        <taxon>Pseudomonadati</taxon>
        <taxon>Verrucomicrobiota</taxon>
        <taxon>Verrucomicrobiia</taxon>
        <taxon>Verrucomicrobiales</taxon>
        <taxon>Verrucomicrobiaceae</taxon>
        <taxon>Prosthecobacter</taxon>
    </lineage>
</organism>
<keyword evidence="2" id="KW-0808">Transferase</keyword>
<dbReference type="InterPro" id="IPR006190">
    <property type="entry name" value="SAF_AFP_Neu5Ac"/>
</dbReference>
<dbReference type="RefSeq" id="WP_184209042.1">
    <property type="nucleotide sequence ID" value="NZ_JACHIF010000004.1"/>
</dbReference>
<accession>A0A7W7YLP7</accession>
<proteinExistence type="predicted"/>
<dbReference type="InterPro" id="IPR013785">
    <property type="entry name" value="Aldolase_TIM"/>
</dbReference>
<dbReference type="InterPro" id="IPR013132">
    <property type="entry name" value="PseI/NeuA/B-like_N"/>
</dbReference>
<reference evidence="2 3" key="1">
    <citation type="submission" date="2020-08" db="EMBL/GenBank/DDBJ databases">
        <title>Genomic Encyclopedia of Type Strains, Phase IV (KMG-IV): sequencing the most valuable type-strain genomes for metagenomic binning, comparative biology and taxonomic classification.</title>
        <authorList>
            <person name="Goeker M."/>
        </authorList>
    </citation>
    <scope>NUCLEOTIDE SEQUENCE [LARGE SCALE GENOMIC DNA]</scope>
    <source>
        <strain evidence="2 3">DSM 12251</strain>
    </source>
</reference>
<dbReference type="Pfam" id="PF03102">
    <property type="entry name" value="NeuB"/>
    <property type="match status" value="1"/>
</dbReference>
<dbReference type="InterPro" id="IPR057736">
    <property type="entry name" value="SAF_PseI/NeuA/NeuB"/>
</dbReference>
<dbReference type="CDD" id="cd11615">
    <property type="entry name" value="SAF_NeuB_like"/>
    <property type="match status" value="1"/>
</dbReference>
<dbReference type="SUPFAM" id="SSF51569">
    <property type="entry name" value="Aldolase"/>
    <property type="match status" value="1"/>
</dbReference>
<comment type="caution">
    <text evidence="2">The sequence shown here is derived from an EMBL/GenBank/DDBJ whole genome shotgun (WGS) entry which is preliminary data.</text>
</comment>
<dbReference type="GO" id="GO:0047444">
    <property type="term" value="F:N-acylneuraminate-9-phosphate synthase activity"/>
    <property type="evidence" value="ECO:0007669"/>
    <property type="project" value="TreeGrafter"/>
</dbReference>
<sequence length="354" mass="38154">MTNAEFLDTLNQPAGTCPPLIVAELSGNHNQSLERALQLIDAAADCGVDAIKLQTYTADTITLDADSEEFFVRKPGSVWDGRSLHSLYAEAHTPWEWHAAMVQRATQRGLAWFSSPFDFSAVDFLETLNPPCYKIASPEIVDLPLIKKCAQTGRPLIMSSGMATVAEIEAAVKTARENGAPQIVLLKCTTDYPASPKTSNLRTMAHLGQLFGCLTGASDHTLGIGASVAAAALGASLIEKHLTLARADGGPDSHFSLEPSEMKALVTECRAGWESVGSISYGPAETERGYLRGRRSLYITQDMKAGEVLTAQNMRSIRPGFGLSPKHYESLLGKSTACDVKRGTALSWKLVNRD</sequence>
<protein>
    <submittedName>
        <fullName evidence="2">N-acetylneuraminate synthase</fullName>
        <ecNumber evidence="2">2.5.1.56</ecNumber>
    </submittedName>
</protein>
<dbReference type="InterPro" id="IPR036732">
    <property type="entry name" value="AFP_Neu5c_C_sf"/>
</dbReference>
<dbReference type="PANTHER" id="PTHR42966">
    <property type="entry name" value="N-ACETYLNEURAMINATE SYNTHASE"/>
    <property type="match status" value="1"/>
</dbReference>
<dbReference type="InterPro" id="IPR051690">
    <property type="entry name" value="PseI-like"/>
</dbReference>
<dbReference type="Gene3D" id="3.90.1210.10">
    <property type="entry name" value="Antifreeze-like/N-acetylneuraminic acid synthase C-terminal domain"/>
    <property type="match status" value="1"/>
</dbReference>